<evidence type="ECO:0000313" key="3">
    <source>
        <dbReference type="Proteomes" id="UP000008694"/>
    </source>
</evidence>
<dbReference type="EMBL" id="GL348716">
    <property type="protein sequence ID" value="EFH58158.1"/>
    <property type="molecule type" value="Genomic_DNA"/>
</dbReference>
<dbReference type="InterPro" id="IPR012891">
    <property type="entry name" value="GCK_dom"/>
</dbReference>
<evidence type="ECO:0000313" key="2">
    <source>
        <dbReference type="EMBL" id="EFH58158.1"/>
    </source>
</evidence>
<dbReference type="Pfam" id="PF07802">
    <property type="entry name" value="GCK"/>
    <property type="match status" value="1"/>
</dbReference>
<dbReference type="SMART" id="SM01227">
    <property type="entry name" value="GCK"/>
    <property type="match status" value="1"/>
</dbReference>
<proteinExistence type="predicted"/>
<name>D7LK07_ARALL</name>
<keyword evidence="3" id="KW-1185">Reference proteome</keyword>
<feature type="domain" description="GCK" evidence="1">
    <location>
        <begin position="13"/>
        <end position="75"/>
    </location>
</feature>
<accession>D7LK07</accession>
<protein>
    <recommendedName>
        <fullName evidence="1">GCK domain-containing protein</fullName>
    </recommendedName>
</protein>
<sequence length="118" mass="13806">MGNFVSNYRFRMREIALDSFPMKEGGCKESFTAWRNSPTEMNYVMMMNCMKAHREYYQPVIAPTEASGEKFKKELEAFFMPSKEDLKLPEEEREEELLMRVFDFMKGGPCKEIFGGGL</sequence>
<dbReference type="Gramene" id="scaffold_403224.1">
    <property type="protein sequence ID" value="scaffold_403224.1"/>
    <property type="gene ID" value="scaffold_403224.1"/>
</dbReference>
<dbReference type="HOGENOM" id="CLU_2076316_0_0_1"/>
<gene>
    <name evidence="2" type="ORF">ARALYDRAFT_903723</name>
</gene>
<dbReference type="PANTHER" id="PTHR34357">
    <property type="entry name" value="F7A19.14 PROTEIN-RELATED"/>
    <property type="match status" value="1"/>
</dbReference>
<dbReference type="AlphaFoldDB" id="D7LK07"/>
<dbReference type="PANTHER" id="PTHR34357:SF2">
    <property type="entry name" value="F26F24.3-RELATED"/>
    <property type="match status" value="1"/>
</dbReference>
<reference evidence="3" key="1">
    <citation type="journal article" date="2011" name="Nat. Genet.">
        <title>The Arabidopsis lyrata genome sequence and the basis of rapid genome size change.</title>
        <authorList>
            <person name="Hu T.T."/>
            <person name="Pattyn P."/>
            <person name="Bakker E.G."/>
            <person name="Cao J."/>
            <person name="Cheng J.-F."/>
            <person name="Clark R.M."/>
            <person name="Fahlgren N."/>
            <person name="Fawcett J.A."/>
            <person name="Grimwood J."/>
            <person name="Gundlach H."/>
            <person name="Haberer G."/>
            <person name="Hollister J.D."/>
            <person name="Ossowski S."/>
            <person name="Ottilar R.P."/>
            <person name="Salamov A.A."/>
            <person name="Schneeberger K."/>
            <person name="Spannagl M."/>
            <person name="Wang X."/>
            <person name="Yang L."/>
            <person name="Nasrallah M.E."/>
            <person name="Bergelson J."/>
            <person name="Carrington J.C."/>
            <person name="Gaut B.S."/>
            <person name="Schmutz J."/>
            <person name="Mayer K.F.X."/>
            <person name="Van de Peer Y."/>
            <person name="Grigoriev I.V."/>
            <person name="Nordborg M."/>
            <person name="Weigel D."/>
            <person name="Guo Y.-L."/>
        </authorList>
    </citation>
    <scope>NUCLEOTIDE SEQUENCE [LARGE SCALE GENOMIC DNA]</scope>
    <source>
        <strain evidence="3">cv. MN47</strain>
    </source>
</reference>
<evidence type="ECO:0000259" key="1">
    <source>
        <dbReference type="SMART" id="SM01227"/>
    </source>
</evidence>
<organism evidence="3">
    <name type="scientific">Arabidopsis lyrata subsp. lyrata</name>
    <name type="common">Lyre-leaved rock-cress</name>
    <dbReference type="NCBI Taxonomy" id="81972"/>
    <lineage>
        <taxon>Eukaryota</taxon>
        <taxon>Viridiplantae</taxon>
        <taxon>Streptophyta</taxon>
        <taxon>Embryophyta</taxon>
        <taxon>Tracheophyta</taxon>
        <taxon>Spermatophyta</taxon>
        <taxon>Magnoliopsida</taxon>
        <taxon>eudicotyledons</taxon>
        <taxon>Gunneridae</taxon>
        <taxon>Pentapetalae</taxon>
        <taxon>rosids</taxon>
        <taxon>malvids</taxon>
        <taxon>Brassicales</taxon>
        <taxon>Brassicaceae</taxon>
        <taxon>Camelineae</taxon>
        <taxon>Arabidopsis</taxon>
    </lineage>
</organism>
<dbReference type="Proteomes" id="UP000008694">
    <property type="component" value="Unassembled WGS sequence"/>
</dbReference>